<accession>A0ABS4W0P3</accession>
<comment type="caution">
    <text evidence="2">The sequence shown here is derived from an EMBL/GenBank/DDBJ whole genome shotgun (WGS) entry which is preliminary data.</text>
</comment>
<dbReference type="RefSeq" id="WP_210032292.1">
    <property type="nucleotide sequence ID" value="NZ_JAGINU010000001.1"/>
</dbReference>
<dbReference type="Pfam" id="PF11136">
    <property type="entry name" value="DUF2889"/>
    <property type="match status" value="1"/>
</dbReference>
<evidence type="ECO:0000256" key="1">
    <source>
        <dbReference type="SAM" id="MobiDB-lite"/>
    </source>
</evidence>
<protein>
    <recommendedName>
        <fullName evidence="4">DUF2889 family protein</fullName>
    </recommendedName>
</protein>
<gene>
    <name evidence="2" type="ORF">JOF36_005474</name>
</gene>
<organism evidence="2 3">
    <name type="scientific">Pseudonocardia parietis</name>
    <dbReference type="NCBI Taxonomy" id="570936"/>
    <lineage>
        <taxon>Bacteria</taxon>
        <taxon>Bacillati</taxon>
        <taxon>Actinomycetota</taxon>
        <taxon>Actinomycetes</taxon>
        <taxon>Pseudonocardiales</taxon>
        <taxon>Pseudonocardiaceae</taxon>
        <taxon>Pseudonocardia</taxon>
    </lineage>
</organism>
<dbReference type="Proteomes" id="UP001519295">
    <property type="component" value="Unassembled WGS sequence"/>
</dbReference>
<sequence length="333" mass="34765">MVLPLAAASAAPLPGPVERTPDRAPGSARRTSSVDMLRPGGLGDPRLLVRATARDVLTGADGDVRVADTARLDAEVRYDGTRELVALRSEPARPGTAGLVGRSVASGFRAVADATLAPGDGGGVLALLLDDLPVALVIAGYAHALTKELPPGAGRFRPPAGLCSGWREGGTMVSALEAGGPMPLRPGPDAPAVSRADDPAAWHDTPVLPPLAMRRRRRIDVEPGTAGIRVDAMFRDTYADPDGRETVLHEYELRAVLDPAGLAVREIVAEPRVLPAPECPFAAESVLRLIGTPVDAVAEQVRRDLRGPSTCTHLNDLLRSLTGVPGLLARRGA</sequence>
<dbReference type="EMBL" id="JAGINU010000001">
    <property type="protein sequence ID" value="MBP2369778.1"/>
    <property type="molecule type" value="Genomic_DNA"/>
</dbReference>
<name>A0ABS4W0P3_9PSEU</name>
<proteinExistence type="predicted"/>
<evidence type="ECO:0000313" key="2">
    <source>
        <dbReference type="EMBL" id="MBP2369778.1"/>
    </source>
</evidence>
<feature type="region of interest" description="Disordered" evidence="1">
    <location>
        <begin position="9"/>
        <end position="37"/>
    </location>
</feature>
<dbReference type="InterPro" id="IPR021312">
    <property type="entry name" value="DUF2889"/>
</dbReference>
<reference evidence="2 3" key="1">
    <citation type="submission" date="2021-03" db="EMBL/GenBank/DDBJ databases">
        <title>Sequencing the genomes of 1000 actinobacteria strains.</title>
        <authorList>
            <person name="Klenk H.-P."/>
        </authorList>
    </citation>
    <scope>NUCLEOTIDE SEQUENCE [LARGE SCALE GENOMIC DNA]</scope>
    <source>
        <strain evidence="2 3">DSM 45256</strain>
    </source>
</reference>
<evidence type="ECO:0000313" key="3">
    <source>
        <dbReference type="Proteomes" id="UP001519295"/>
    </source>
</evidence>
<evidence type="ECO:0008006" key="4">
    <source>
        <dbReference type="Google" id="ProtNLM"/>
    </source>
</evidence>
<keyword evidence="3" id="KW-1185">Reference proteome</keyword>